<feature type="region of interest" description="Disordered" evidence="1">
    <location>
        <begin position="159"/>
        <end position="202"/>
    </location>
</feature>
<evidence type="ECO:0000313" key="3">
    <source>
        <dbReference type="Proteomes" id="UP000593567"/>
    </source>
</evidence>
<organism evidence="2 3">
    <name type="scientific">Bugula neritina</name>
    <name type="common">Brown bryozoan</name>
    <name type="synonym">Sertularia neritina</name>
    <dbReference type="NCBI Taxonomy" id="10212"/>
    <lineage>
        <taxon>Eukaryota</taxon>
        <taxon>Metazoa</taxon>
        <taxon>Spiralia</taxon>
        <taxon>Lophotrochozoa</taxon>
        <taxon>Bryozoa</taxon>
        <taxon>Gymnolaemata</taxon>
        <taxon>Cheilostomatida</taxon>
        <taxon>Flustrina</taxon>
        <taxon>Buguloidea</taxon>
        <taxon>Bugulidae</taxon>
        <taxon>Bugula</taxon>
    </lineage>
</organism>
<evidence type="ECO:0000313" key="2">
    <source>
        <dbReference type="EMBL" id="KAF6039329.1"/>
    </source>
</evidence>
<protein>
    <submittedName>
        <fullName evidence="2">Uncharacterized protein</fullName>
    </submittedName>
</protein>
<feature type="region of interest" description="Disordered" evidence="1">
    <location>
        <begin position="89"/>
        <end position="120"/>
    </location>
</feature>
<comment type="caution">
    <text evidence="2">The sequence shown here is derived from an EMBL/GenBank/DDBJ whole genome shotgun (WGS) entry which is preliminary data.</text>
</comment>
<proteinExistence type="predicted"/>
<dbReference type="Proteomes" id="UP000593567">
    <property type="component" value="Unassembled WGS sequence"/>
</dbReference>
<gene>
    <name evidence="2" type="ORF">EB796_002355</name>
</gene>
<dbReference type="EMBL" id="VXIV02000274">
    <property type="protein sequence ID" value="KAF6039329.1"/>
    <property type="molecule type" value="Genomic_DNA"/>
</dbReference>
<reference evidence="2" key="1">
    <citation type="submission" date="2020-06" db="EMBL/GenBank/DDBJ databases">
        <title>Draft genome of Bugula neritina, a colonial animal packing powerful symbionts and potential medicines.</title>
        <authorList>
            <person name="Rayko M."/>
        </authorList>
    </citation>
    <scope>NUCLEOTIDE SEQUENCE [LARGE SCALE GENOMIC DNA]</scope>
    <source>
        <strain evidence="2">Kwan_BN1</strain>
    </source>
</reference>
<accession>A0A7J7KME4</accession>
<feature type="compositionally biased region" description="Polar residues" evidence="1">
    <location>
        <begin position="108"/>
        <end position="120"/>
    </location>
</feature>
<feature type="compositionally biased region" description="Polar residues" evidence="1">
    <location>
        <begin position="159"/>
        <end position="177"/>
    </location>
</feature>
<dbReference type="AlphaFoldDB" id="A0A7J7KME4"/>
<evidence type="ECO:0000256" key="1">
    <source>
        <dbReference type="SAM" id="MobiDB-lite"/>
    </source>
</evidence>
<keyword evidence="3" id="KW-1185">Reference proteome</keyword>
<name>A0A7J7KME4_BUGNE</name>
<sequence length="222" mass="24460">MDYWSDSDKEENRCSLQSSAKISQDLFSERISQYSLNFDFPCSKELSHTVDDSDELAKQLENDEELFSGANTDWLSLSEESANRLDIRDSTNKQAPPSAKHSADNSVKDLSTSPAKSPEASQIWSSSFPCVVEENSLQTLSPDKTQQTRCLPDFSFLKDTSANSTKDSTFSVQQLSKPPSAGKRLGSRFSYPKRSPSVSANSDSQLDVNLNAIQLPAVTKGV</sequence>